<evidence type="ECO:0000313" key="1">
    <source>
        <dbReference type="EnsemblPlants" id="ONIVA02G01070.3"/>
    </source>
</evidence>
<dbReference type="Gramene" id="ONIVA02G01070.3">
    <property type="protein sequence ID" value="ONIVA02G01070.3"/>
    <property type="gene ID" value="ONIVA02G01070"/>
</dbReference>
<protein>
    <submittedName>
        <fullName evidence="1">Uncharacterized protein</fullName>
    </submittedName>
</protein>
<organism evidence="1">
    <name type="scientific">Oryza nivara</name>
    <name type="common">Indian wild rice</name>
    <name type="synonym">Oryza sativa f. spontanea</name>
    <dbReference type="NCBI Taxonomy" id="4536"/>
    <lineage>
        <taxon>Eukaryota</taxon>
        <taxon>Viridiplantae</taxon>
        <taxon>Streptophyta</taxon>
        <taxon>Embryophyta</taxon>
        <taxon>Tracheophyta</taxon>
        <taxon>Spermatophyta</taxon>
        <taxon>Magnoliopsida</taxon>
        <taxon>Liliopsida</taxon>
        <taxon>Poales</taxon>
        <taxon>Poaceae</taxon>
        <taxon>BOP clade</taxon>
        <taxon>Oryzoideae</taxon>
        <taxon>Oryzeae</taxon>
        <taxon>Oryzinae</taxon>
        <taxon>Oryza</taxon>
    </lineage>
</organism>
<accession>A0A0E0G043</accession>
<dbReference type="AlphaFoldDB" id="A0A0E0G043"/>
<reference evidence="1" key="2">
    <citation type="submission" date="2018-04" db="EMBL/GenBank/DDBJ databases">
        <title>OnivRS2 (Oryza nivara Reference Sequence Version 2).</title>
        <authorList>
            <person name="Zhang J."/>
            <person name="Kudrna D."/>
            <person name="Lee S."/>
            <person name="Talag J."/>
            <person name="Rajasekar S."/>
            <person name="Welchert J."/>
            <person name="Hsing Y.-I."/>
            <person name="Wing R.A."/>
        </authorList>
    </citation>
    <scope>NUCLEOTIDE SEQUENCE [LARGE SCALE GENOMIC DNA]</scope>
    <source>
        <strain evidence="1">SL10</strain>
    </source>
</reference>
<keyword evidence="2" id="KW-1185">Reference proteome</keyword>
<reference evidence="1" key="1">
    <citation type="submission" date="2015-04" db="UniProtKB">
        <authorList>
            <consortium name="EnsemblPlants"/>
        </authorList>
    </citation>
    <scope>IDENTIFICATION</scope>
    <source>
        <strain evidence="1">SL10</strain>
    </source>
</reference>
<dbReference type="Proteomes" id="UP000006591">
    <property type="component" value="Chromosome 2"/>
</dbReference>
<evidence type="ECO:0000313" key="2">
    <source>
        <dbReference type="Proteomes" id="UP000006591"/>
    </source>
</evidence>
<name>A0A0E0G043_ORYNI</name>
<dbReference type="HOGENOM" id="CLU_2076864_0_0_1"/>
<proteinExistence type="predicted"/>
<sequence length="118" mass="13433">MTGGPHTRTRLLLVAFRRRCHSRRSSHDGEAAACAQAAMKGLLNTLNCCSLGVRILRKKRLSMACWDVQRCRHLRHEYGIHINDDCCALILSLVDHPGNVFKKLIFSLKLDKNDEIKH</sequence>
<dbReference type="EnsemblPlants" id="ONIVA02G01070.3">
    <property type="protein sequence ID" value="ONIVA02G01070.3"/>
    <property type="gene ID" value="ONIVA02G01070"/>
</dbReference>